<comment type="caution">
    <text evidence="2">The sequence shown here is derived from an EMBL/GenBank/DDBJ whole genome shotgun (WGS) entry which is preliminary data.</text>
</comment>
<keyword evidence="1" id="KW-1133">Transmembrane helix</keyword>
<evidence type="ECO:0000313" key="2">
    <source>
        <dbReference type="EMBL" id="KAJ8895621.1"/>
    </source>
</evidence>
<keyword evidence="1" id="KW-0812">Transmembrane</keyword>
<name>A0ABQ9IG49_9NEOP</name>
<protein>
    <submittedName>
        <fullName evidence="2">Uncharacterized protein</fullName>
    </submittedName>
</protein>
<feature type="transmembrane region" description="Helical" evidence="1">
    <location>
        <begin position="607"/>
        <end position="640"/>
    </location>
</feature>
<organism evidence="2 3">
    <name type="scientific">Dryococelus australis</name>
    <dbReference type="NCBI Taxonomy" id="614101"/>
    <lineage>
        <taxon>Eukaryota</taxon>
        <taxon>Metazoa</taxon>
        <taxon>Ecdysozoa</taxon>
        <taxon>Arthropoda</taxon>
        <taxon>Hexapoda</taxon>
        <taxon>Insecta</taxon>
        <taxon>Pterygota</taxon>
        <taxon>Neoptera</taxon>
        <taxon>Polyneoptera</taxon>
        <taxon>Phasmatodea</taxon>
        <taxon>Verophasmatodea</taxon>
        <taxon>Anareolatae</taxon>
        <taxon>Phasmatidae</taxon>
        <taxon>Eurycanthinae</taxon>
        <taxon>Dryococelus</taxon>
    </lineage>
</organism>
<feature type="transmembrane region" description="Helical" evidence="1">
    <location>
        <begin position="573"/>
        <end position="595"/>
    </location>
</feature>
<keyword evidence="3" id="KW-1185">Reference proteome</keyword>
<dbReference type="EMBL" id="JARBHB010000001">
    <property type="protein sequence ID" value="KAJ8895621.1"/>
    <property type="molecule type" value="Genomic_DNA"/>
</dbReference>
<accession>A0ABQ9IG49</accession>
<sequence>MDALIGARDPLTSWRCPKLRCPKSTAHFGQRICRPYSDCVNVTSLDAELRTRPRLQERPNVDRPYHCHASVNNVQGTPENVGPANIRTFLDNYNKLQADSASSAQREPITMQYVKPQTWRGAKSELGCEKGHRDSRLLSRGEAICWTRCGHVVSRVFAANVLRCCVTLCNMTKDNDEGHFDNEEEPVDLDDVDINEVDGGEMPPPIGALARAQQLMTRTSQIPQVYLEPPGHYVQHDLQHVEAWSTTLSEQECLADTTLGPRVTHTHTSSRKIVYDWKEHLKINPVIPIKADLPWRSRLVRHRLGCGRLWVRIPETTNNVLLAYHQGDPGSIPGRVTPDFRMWQSCRTIPLVGGFSRVSPLPPPPFHSGAASYPQQSANIDYSRRPGQGRAADYVTPLPLATLITPSIWPFLGANMYTSTIVKNFMGTALSMIPSGPSAAKKNSAYATGDRFVKRGPLVPIIPGVLLSVSVATHWLLVSSATFHTCNDSETNSLGIETELERMGGWCAVRLCFDKGNDQFLFRVAADRIVTRQVPVIGNSEVGAISIWPRSQELGAAMLIRHPTAILNLIAELIAVLIAIVELIAEFISQLVALVELIADLIEELTAGLIAVSAVLSVVLFMALSAVLSDIAVLIAVSVWVANSRYASPLVDAQLELCTEQCFPVSRRVKKDSSYRPLSHADEHFEHRWKLDLTIDTGDNLLAIKQQLALQTAQHPTQHSTHRNQLRNQHCNQLPNSNQFCNQLRNAINSAIPISSAIGSAHSSAIAIRSAISSAIAIRSALSSAIAINSTISSAIAISSTFTSANRFHSGVIRDHLGVVLGSLGVITAIRGHYGSMGKWVMQRSGGGGEGVGVISNPLRSDQELLPTDQLVRIIPEYVVGVLVVYENAFAAGIKHVPAEILNIRFRDEVGNRGNKCMIYRIFQPFQILFILCRCHIQFVRSLPLNTRYMLIHDHHIADDRGLHTAQFRDDGIASFKDEMFSSSILGSFGFAKISNYSSTSNAGSIIYWYETSSIFAFVKTQLEATLPKFRYAVTLLDGRR</sequence>
<dbReference type="Proteomes" id="UP001159363">
    <property type="component" value="Chromosome 1"/>
</dbReference>
<evidence type="ECO:0000256" key="1">
    <source>
        <dbReference type="SAM" id="Phobius"/>
    </source>
</evidence>
<gene>
    <name evidence="2" type="ORF">PR048_000957</name>
</gene>
<reference evidence="2 3" key="1">
    <citation type="submission" date="2023-02" db="EMBL/GenBank/DDBJ databases">
        <title>LHISI_Scaffold_Assembly.</title>
        <authorList>
            <person name="Stuart O.P."/>
            <person name="Cleave R."/>
            <person name="Magrath M.J.L."/>
            <person name="Mikheyev A.S."/>
        </authorList>
    </citation>
    <scope>NUCLEOTIDE SEQUENCE [LARGE SCALE GENOMIC DNA]</scope>
    <source>
        <strain evidence="2">Daus_M_001</strain>
        <tissue evidence="2">Leg muscle</tissue>
    </source>
</reference>
<keyword evidence="1" id="KW-0472">Membrane</keyword>
<evidence type="ECO:0000313" key="3">
    <source>
        <dbReference type="Proteomes" id="UP001159363"/>
    </source>
</evidence>
<proteinExistence type="predicted"/>